<feature type="transmembrane region" description="Helical" evidence="7">
    <location>
        <begin position="116"/>
        <end position="134"/>
    </location>
</feature>
<gene>
    <name evidence="9" type="ORF">H9716_10390</name>
</gene>
<dbReference type="NCBIfam" id="TIGR03025">
    <property type="entry name" value="EPS_sugtrans"/>
    <property type="match status" value="1"/>
</dbReference>
<organism evidence="9 10">
    <name type="scientific">Candidatus Enterocloster faecavium</name>
    <dbReference type="NCBI Taxonomy" id="2838560"/>
    <lineage>
        <taxon>Bacteria</taxon>
        <taxon>Bacillati</taxon>
        <taxon>Bacillota</taxon>
        <taxon>Clostridia</taxon>
        <taxon>Lachnospirales</taxon>
        <taxon>Lachnospiraceae</taxon>
        <taxon>Enterocloster</taxon>
    </lineage>
</organism>
<sequence>MIKDNQKRLNRVHVVLDAVVTMLAYALAWFIVLSGKVIPLEANMGVLEPRVYFVAPIFIVPVYLILYGAFHLYVPKRIQGRRSEFANICKANTIGLMIFTFVLFGGRSFIPHMNYFSARMLLGFFVCNIVLLEAERMGIRLFLRSLRTNGYNQKHVLLIGYSRAAEGFIDRVLANPEWGYHVQGILDDHRPAGYSYKGIRILGPISSLESFLDANTLDEIAITLSLKEYENLEQIVAACEKSGVHTKFIPDYNNIIPTIPFMEDLQGLPVIHIRHVPLTNVFNATIKRCMDVVGAVAALIIFSPVMLLTALLIKLTSPGPVIYSQERVGLHNRPFRMYKFRSMEVQDPNKEKSQWTTPHDPRVTPIGRVIRKTSIDEMPQFFNILIGDMSLVGPRPERPLFVEKFKEEIPRYMIKHQVRPGLTGWAQVNGYRGDTSITKRIEHDLYYIENWSIGFDIKILFLTVFKGFINKNAY</sequence>
<dbReference type="EMBL" id="DWYS01000123">
    <property type="protein sequence ID" value="HJB08250.1"/>
    <property type="molecule type" value="Genomic_DNA"/>
</dbReference>
<dbReference type="Pfam" id="PF02397">
    <property type="entry name" value="Bac_transf"/>
    <property type="match status" value="1"/>
</dbReference>
<comment type="subcellular location">
    <subcellularLocation>
        <location evidence="1">Membrane</location>
        <topology evidence="1">Multi-pass membrane protein</topology>
    </subcellularLocation>
</comment>
<evidence type="ECO:0000256" key="2">
    <source>
        <dbReference type="ARBA" id="ARBA00006464"/>
    </source>
</evidence>
<comment type="similarity">
    <text evidence="2">Belongs to the bacterial sugar transferase family.</text>
</comment>
<keyword evidence="6 7" id="KW-0472">Membrane</keyword>
<keyword evidence="4 7" id="KW-0812">Transmembrane</keyword>
<name>A0A9D2L935_9FIRM</name>
<evidence type="ECO:0000256" key="7">
    <source>
        <dbReference type="SAM" id="Phobius"/>
    </source>
</evidence>
<dbReference type="NCBIfam" id="TIGR03023">
    <property type="entry name" value="WcaJ_sugtrans"/>
    <property type="match status" value="1"/>
</dbReference>
<reference evidence="9" key="1">
    <citation type="journal article" date="2021" name="PeerJ">
        <title>Extensive microbial diversity within the chicken gut microbiome revealed by metagenomics and culture.</title>
        <authorList>
            <person name="Gilroy R."/>
            <person name="Ravi A."/>
            <person name="Getino M."/>
            <person name="Pursley I."/>
            <person name="Horton D.L."/>
            <person name="Alikhan N.F."/>
            <person name="Baker D."/>
            <person name="Gharbi K."/>
            <person name="Hall N."/>
            <person name="Watson M."/>
            <person name="Adriaenssens E.M."/>
            <person name="Foster-Nyarko E."/>
            <person name="Jarju S."/>
            <person name="Secka A."/>
            <person name="Antonio M."/>
            <person name="Oren A."/>
            <person name="Chaudhuri R.R."/>
            <person name="La Ragione R."/>
            <person name="Hildebrand F."/>
            <person name="Pallen M.J."/>
        </authorList>
    </citation>
    <scope>NUCLEOTIDE SEQUENCE</scope>
    <source>
        <strain evidence="9">CHK188-4685</strain>
    </source>
</reference>
<dbReference type="Pfam" id="PF13727">
    <property type="entry name" value="CoA_binding_3"/>
    <property type="match status" value="1"/>
</dbReference>
<dbReference type="InterPro" id="IPR003362">
    <property type="entry name" value="Bact_transf"/>
</dbReference>
<keyword evidence="5 7" id="KW-1133">Transmembrane helix</keyword>
<evidence type="ECO:0000256" key="4">
    <source>
        <dbReference type="ARBA" id="ARBA00022692"/>
    </source>
</evidence>
<dbReference type="Gene3D" id="3.40.50.720">
    <property type="entry name" value="NAD(P)-binding Rossmann-like Domain"/>
    <property type="match status" value="1"/>
</dbReference>
<evidence type="ECO:0000313" key="9">
    <source>
        <dbReference type="EMBL" id="HJB08250.1"/>
    </source>
</evidence>
<feature type="transmembrane region" description="Helical" evidence="7">
    <location>
        <begin position="12"/>
        <end position="31"/>
    </location>
</feature>
<accession>A0A9D2L935</accession>
<dbReference type="GO" id="GO:0016020">
    <property type="term" value="C:membrane"/>
    <property type="evidence" value="ECO:0007669"/>
    <property type="project" value="UniProtKB-SubCell"/>
</dbReference>
<protein>
    <submittedName>
        <fullName evidence="9">Undecaprenyl-phosphate glucose phosphotransferase</fullName>
        <ecNumber evidence="9">2.7.8.31</ecNumber>
    </submittedName>
</protein>
<dbReference type="PANTHER" id="PTHR30576">
    <property type="entry name" value="COLANIC BIOSYNTHESIS UDP-GLUCOSE LIPID CARRIER TRANSFERASE"/>
    <property type="match status" value="1"/>
</dbReference>
<dbReference type="InterPro" id="IPR017473">
    <property type="entry name" value="Undecaprenyl-P_gluc_Ptfrase"/>
</dbReference>
<evidence type="ECO:0000256" key="1">
    <source>
        <dbReference type="ARBA" id="ARBA00004141"/>
    </source>
</evidence>
<evidence type="ECO:0000313" key="10">
    <source>
        <dbReference type="Proteomes" id="UP000886804"/>
    </source>
</evidence>
<keyword evidence="3 9" id="KW-0808">Transferase</keyword>
<dbReference type="EC" id="2.7.8.31" evidence="9"/>
<feature type="transmembrane region" description="Helical" evidence="7">
    <location>
        <begin position="292"/>
        <end position="313"/>
    </location>
</feature>
<feature type="transmembrane region" description="Helical" evidence="7">
    <location>
        <begin position="51"/>
        <end position="70"/>
    </location>
</feature>
<feature type="transmembrane region" description="Helical" evidence="7">
    <location>
        <begin position="91"/>
        <end position="110"/>
    </location>
</feature>
<proteinExistence type="inferred from homology"/>
<feature type="domain" description="Bacterial sugar transferase" evidence="8">
    <location>
        <begin position="287"/>
        <end position="466"/>
    </location>
</feature>
<comment type="caution">
    <text evidence="9">The sequence shown here is derived from an EMBL/GenBank/DDBJ whole genome shotgun (WGS) entry which is preliminary data.</text>
</comment>
<evidence type="ECO:0000256" key="5">
    <source>
        <dbReference type="ARBA" id="ARBA00022989"/>
    </source>
</evidence>
<evidence type="ECO:0000259" key="8">
    <source>
        <dbReference type="Pfam" id="PF02397"/>
    </source>
</evidence>
<evidence type="ECO:0000256" key="6">
    <source>
        <dbReference type="ARBA" id="ARBA00023136"/>
    </source>
</evidence>
<dbReference type="GO" id="GO:0089702">
    <property type="term" value="F:undecaprenyl-phosphate glucose phosphotransferase activity"/>
    <property type="evidence" value="ECO:0007669"/>
    <property type="project" value="UniProtKB-EC"/>
</dbReference>
<dbReference type="AlphaFoldDB" id="A0A9D2L935"/>
<dbReference type="InterPro" id="IPR017475">
    <property type="entry name" value="EPS_sugar_tfrase"/>
</dbReference>
<reference evidence="9" key="2">
    <citation type="submission" date="2021-04" db="EMBL/GenBank/DDBJ databases">
        <authorList>
            <person name="Gilroy R."/>
        </authorList>
    </citation>
    <scope>NUCLEOTIDE SEQUENCE</scope>
    <source>
        <strain evidence="9">CHK188-4685</strain>
    </source>
</reference>
<dbReference type="Proteomes" id="UP000886804">
    <property type="component" value="Unassembled WGS sequence"/>
</dbReference>
<evidence type="ECO:0000256" key="3">
    <source>
        <dbReference type="ARBA" id="ARBA00022679"/>
    </source>
</evidence>
<dbReference type="PANTHER" id="PTHR30576:SF0">
    <property type="entry name" value="UNDECAPRENYL-PHOSPHATE N-ACETYLGALACTOSAMINYL 1-PHOSPHATE TRANSFERASE-RELATED"/>
    <property type="match status" value="1"/>
</dbReference>